<feature type="domain" description="UBP-type" evidence="1">
    <location>
        <begin position="3"/>
        <end position="98"/>
    </location>
</feature>
<gene>
    <name evidence="2" type="ORF">AVDCRST_MAG72-1195</name>
</gene>
<organism evidence="2">
    <name type="scientific">uncultured Nocardioidaceae bacterium</name>
    <dbReference type="NCBI Taxonomy" id="253824"/>
    <lineage>
        <taxon>Bacteria</taxon>
        <taxon>Bacillati</taxon>
        <taxon>Actinomycetota</taxon>
        <taxon>Actinomycetes</taxon>
        <taxon>Propionibacteriales</taxon>
        <taxon>Nocardioidaceae</taxon>
        <taxon>environmental samples</taxon>
    </lineage>
</organism>
<dbReference type="AlphaFoldDB" id="A0A6J4M3K6"/>
<dbReference type="PROSITE" id="PS50271">
    <property type="entry name" value="ZF_UBP"/>
    <property type="match status" value="1"/>
</dbReference>
<name>A0A6J4M3K6_9ACTN</name>
<dbReference type="Pfam" id="PF02148">
    <property type="entry name" value="zf-UBP"/>
    <property type="match status" value="1"/>
</dbReference>
<sequence>MTTECAHLDTVDETVDPSAEGCEDCLRVGGRWVHLRMCQQCGHVGCCDSSPSRHATGHHQATGHPLVRSFEPREDWFYCYRDGLLFQVADAPPAASHP</sequence>
<evidence type="ECO:0000313" key="2">
    <source>
        <dbReference type="EMBL" id="CAA9347201.1"/>
    </source>
</evidence>
<reference evidence="2" key="1">
    <citation type="submission" date="2020-02" db="EMBL/GenBank/DDBJ databases">
        <authorList>
            <person name="Meier V. D."/>
        </authorList>
    </citation>
    <scope>NUCLEOTIDE SEQUENCE</scope>
    <source>
        <strain evidence="2">AVDCRST_MAG72</strain>
    </source>
</reference>
<evidence type="ECO:0000259" key="1">
    <source>
        <dbReference type="PROSITE" id="PS50271"/>
    </source>
</evidence>
<dbReference type="EMBL" id="CADCUJ010000052">
    <property type="protein sequence ID" value="CAA9347201.1"/>
    <property type="molecule type" value="Genomic_DNA"/>
</dbReference>
<proteinExistence type="predicted"/>
<dbReference type="InterPro" id="IPR001607">
    <property type="entry name" value="Znf_UBP"/>
</dbReference>
<dbReference type="GO" id="GO:0008270">
    <property type="term" value="F:zinc ion binding"/>
    <property type="evidence" value="ECO:0007669"/>
    <property type="project" value="InterPro"/>
</dbReference>
<dbReference type="SUPFAM" id="SSF57850">
    <property type="entry name" value="RING/U-box"/>
    <property type="match status" value="1"/>
</dbReference>
<accession>A0A6J4M3K6</accession>
<dbReference type="InterPro" id="IPR013083">
    <property type="entry name" value="Znf_RING/FYVE/PHD"/>
</dbReference>
<dbReference type="Gene3D" id="3.30.40.10">
    <property type="entry name" value="Zinc/RING finger domain, C3HC4 (zinc finger)"/>
    <property type="match status" value="1"/>
</dbReference>
<protein>
    <submittedName>
        <fullName evidence="2">Isopeptidase T</fullName>
    </submittedName>
</protein>